<feature type="domain" description="HTH CENPB-type" evidence="3">
    <location>
        <begin position="24"/>
        <end position="95"/>
    </location>
</feature>
<dbReference type="EMBL" id="JACVVK020000182">
    <property type="protein sequence ID" value="KAK7486258.1"/>
    <property type="molecule type" value="Genomic_DNA"/>
</dbReference>
<accession>A0ABD0KGU5</accession>
<dbReference type="InterPro" id="IPR006600">
    <property type="entry name" value="HTH_CenpB_DNA-bd_dom"/>
</dbReference>
<evidence type="ECO:0000256" key="2">
    <source>
        <dbReference type="ARBA" id="ARBA00023242"/>
    </source>
</evidence>
<dbReference type="PANTHER" id="PTHR19303">
    <property type="entry name" value="TRANSPOSON"/>
    <property type="match status" value="1"/>
</dbReference>
<evidence type="ECO:0000259" key="3">
    <source>
        <dbReference type="PROSITE" id="PS51253"/>
    </source>
</evidence>
<dbReference type="Pfam" id="PF03221">
    <property type="entry name" value="HTH_Tnp_Tc5"/>
    <property type="match status" value="1"/>
</dbReference>
<dbReference type="PANTHER" id="PTHR19303:SF73">
    <property type="entry name" value="PROTEIN PDC2"/>
    <property type="match status" value="1"/>
</dbReference>
<keyword evidence="1" id="KW-0238">DNA-binding</keyword>
<dbReference type="InterPro" id="IPR050863">
    <property type="entry name" value="CenT-Element_Derived"/>
</dbReference>
<dbReference type="InterPro" id="IPR007889">
    <property type="entry name" value="HTH_Psq"/>
</dbReference>
<dbReference type="SUPFAM" id="SSF46689">
    <property type="entry name" value="Homeodomain-like"/>
    <property type="match status" value="2"/>
</dbReference>
<gene>
    <name evidence="4" type="ORF">BaRGS_00022581</name>
</gene>
<dbReference type="GO" id="GO:0003677">
    <property type="term" value="F:DNA binding"/>
    <property type="evidence" value="ECO:0007669"/>
    <property type="project" value="UniProtKB-KW"/>
</dbReference>
<dbReference type="Proteomes" id="UP001519460">
    <property type="component" value="Unassembled WGS sequence"/>
</dbReference>
<evidence type="ECO:0000256" key="1">
    <source>
        <dbReference type="ARBA" id="ARBA00023125"/>
    </source>
</evidence>
<dbReference type="InterPro" id="IPR009057">
    <property type="entry name" value="Homeodomain-like_sf"/>
</dbReference>
<proteinExistence type="predicted"/>
<keyword evidence="5" id="KW-1185">Reference proteome</keyword>
<comment type="caution">
    <text evidence="4">The sequence shown here is derived from an EMBL/GenBank/DDBJ whole genome shotgun (WGS) entry which is preliminary data.</text>
</comment>
<protein>
    <recommendedName>
        <fullName evidence="3">HTH CENPB-type domain-containing protein</fullName>
    </recommendedName>
</protein>
<keyword evidence="2" id="KW-0539">Nucleus</keyword>
<name>A0ABD0KGU5_9CAEN</name>
<reference evidence="4 5" key="1">
    <citation type="journal article" date="2023" name="Sci. Data">
        <title>Genome assembly of the Korean intertidal mud-creeper Batillaria attramentaria.</title>
        <authorList>
            <person name="Patra A.K."/>
            <person name="Ho P.T."/>
            <person name="Jun S."/>
            <person name="Lee S.J."/>
            <person name="Kim Y."/>
            <person name="Won Y.J."/>
        </authorList>
    </citation>
    <scope>NUCLEOTIDE SEQUENCE [LARGE SCALE GENOMIC DNA]</scope>
    <source>
        <strain evidence="4">Wonlab-2016</strain>
    </source>
</reference>
<organism evidence="4 5">
    <name type="scientific">Batillaria attramentaria</name>
    <dbReference type="NCBI Taxonomy" id="370345"/>
    <lineage>
        <taxon>Eukaryota</taxon>
        <taxon>Metazoa</taxon>
        <taxon>Spiralia</taxon>
        <taxon>Lophotrochozoa</taxon>
        <taxon>Mollusca</taxon>
        <taxon>Gastropoda</taxon>
        <taxon>Caenogastropoda</taxon>
        <taxon>Sorbeoconcha</taxon>
        <taxon>Cerithioidea</taxon>
        <taxon>Batillariidae</taxon>
        <taxon>Batillaria</taxon>
    </lineage>
</organism>
<dbReference type="Gene3D" id="1.10.10.60">
    <property type="entry name" value="Homeodomain-like"/>
    <property type="match status" value="2"/>
</dbReference>
<dbReference type="PROSITE" id="PS51253">
    <property type="entry name" value="HTH_CENPB"/>
    <property type="match status" value="1"/>
</dbReference>
<dbReference type="SMART" id="SM00674">
    <property type="entry name" value="CENPB"/>
    <property type="match status" value="1"/>
</dbReference>
<dbReference type="Pfam" id="PF04218">
    <property type="entry name" value="CENP-B_N"/>
    <property type="match status" value="1"/>
</dbReference>
<dbReference type="AlphaFoldDB" id="A0ABD0KGU5"/>
<evidence type="ECO:0000313" key="5">
    <source>
        <dbReference type="Proteomes" id="UP001519460"/>
    </source>
</evidence>
<sequence length="163" mass="18702">MSKKPKTRTLTLKQKIDIINEVESNPTKKKTTIAEEHKIPKSTLSVARAANVPVTGNILMEKASEIARKLGHANWKCNEGWLHRFKRRHDIVCKTMSGERKAVDESVTDAWVEEILKPKIASYHPRDVFNVDESRLFWKLLPDKTLAFKSEKNALGARNRKKD</sequence>
<evidence type="ECO:0000313" key="4">
    <source>
        <dbReference type="EMBL" id="KAK7486258.1"/>
    </source>
</evidence>